<proteinExistence type="predicted"/>
<feature type="transmembrane region" description="Helical" evidence="1">
    <location>
        <begin position="6"/>
        <end position="27"/>
    </location>
</feature>
<gene>
    <name evidence="2" type="ORF">OCBIM_22031900mg</name>
</gene>
<dbReference type="AlphaFoldDB" id="A0A0L8GKS0"/>
<accession>A0A0L8GKS0</accession>
<evidence type="ECO:0000256" key="1">
    <source>
        <dbReference type="SAM" id="Phobius"/>
    </source>
</evidence>
<name>A0A0L8GKS0_OCTBM</name>
<sequence length="77" mass="9054">MSLHSFLIMLGLQMILSLHGFYCYIYSFSCLCNMTIRNSVKVKKVPNQLIWEFRDQFFVLFWSWTSSTGTGLVNCWA</sequence>
<keyword evidence="1" id="KW-0812">Transmembrane</keyword>
<organism evidence="2">
    <name type="scientific">Octopus bimaculoides</name>
    <name type="common">California two-spotted octopus</name>
    <dbReference type="NCBI Taxonomy" id="37653"/>
    <lineage>
        <taxon>Eukaryota</taxon>
        <taxon>Metazoa</taxon>
        <taxon>Spiralia</taxon>
        <taxon>Lophotrochozoa</taxon>
        <taxon>Mollusca</taxon>
        <taxon>Cephalopoda</taxon>
        <taxon>Coleoidea</taxon>
        <taxon>Octopodiformes</taxon>
        <taxon>Octopoda</taxon>
        <taxon>Incirrata</taxon>
        <taxon>Octopodidae</taxon>
        <taxon>Octopus</taxon>
    </lineage>
</organism>
<protein>
    <submittedName>
        <fullName evidence="2">Uncharacterized protein</fullName>
    </submittedName>
</protein>
<keyword evidence="1" id="KW-0472">Membrane</keyword>
<evidence type="ECO:0000313" key="2">
    <source>
        <dbReference type="EMBL" id="KOF77607.1"/>
    </source>
</evidence>
<dbReference type="EMBL" id="KQ421375">
    <property type="protein sequence ID" value="KOF77607.1"/>
    <property type="molecule type" value="Genomic_DNA"/>
</dbReference>
<reference evidence="2" key="1">
    <citation type="submission" date="2015-07" db="EMBL/GenBank/DDBJ databases">
        <title>MeaNS - Measles Nucleotide Surveillance Program.</title>
        <authorList>
            <person name="Tran T."/>
            <person name="Druce J."/>
        </authorList>
    </citation>
    <scope>NUCLEOTIDE SEQUENCE</scope>
    <source>
        <strain evidence="2">UCB-OBI-ISO-001</strain>
        <tissue evidence="2">Gonad</tissue>
    </source>
</reference>
<keyword evidence="1" id="KW-1133">Transmembrane helix</keyword>